<dbReference type="InterPro" id="IPR051600">
    <property type="entry name" value="Beta-PGM-like"/>
</dbReference>
<dbReference type="Gene3D" id="3.40.50.1000">
    <property type="entry name" value="HAD superfamily/HAD-like"/>
    <property type="match status" value="1"/>
</dbReference>
<dbReference type="GO" id="GO:0003824">
    <property type="term" value="F:catalytic activity"/>
    <property type="evidence" value="ECO:0007669"/>
    <property type="project" value="UniProtKB-ARBA"/>
</dbReference>
<proteinExistence type="inferred from homology"/>
<dbReference type="SFLD" id="SFLDG01129">
    <property type="entry name" value="C1.5:_HAD__Beta-PGM__Phosphata"/>
    <property type="match status" value="1"/>
</dbReference>
<evidence type="ECO:0000313" key="7">
    <source>
        <dbReference type="Proteomes" id="UP000251923"/>
    </source>
</evidence>
<gene>
    <name evidence="6" type="ORF">DBT54_06105</name>
</gene>
<protein>
    <submittedName>
        <fullName evidence="6">HAD family phosphatase</fullName>
    </submittedName>
</protein>
<keyword evidence="5" id="KW-0119">Carbohydrate metabolism</keyword>
<dbReference type="PANTHER" id="PTHR46193">
    <property type="entry name" value="6-PHOSPHOGLUCONATE PHOSPHATASE"/>
    <property type="match status" value="1"/>
</dbReference>
<dbReference type="NCBIfam" id="TIGR01509">
    <property type="entry name" value="HAD-SF-IA-v3"/>
    <property type="match status" value="1"/>
</dbReference>
<dbReference type="Pfam" id="PF13419">
    <property type="entry name" value="HAD_2"/>
    <property type="match status" value="1"/>
</dbReference>
<evidence type="ECO:0000256" key="5">
    <source>
        <dbReference type="ARBA" id="ARBA00023277"/>
    </source>
</evidence>
<dbReference type="Proteomes" id="UP000251923">
    <property type="component" value="Unassembled WGS sequence"/>
</dbReference>
<comment type="caution">
    <text evidence="6">The sequence shown here is derived from an EMBL/GenBank/DDBJ whole genome shotgun (WGS) entry which is preliminary data.</text>
</comment>
<dbReference type="GO" id="GO:0046872">
    <property type="term" value="F:metal ion binding"/>
    <property type="evidence" value="ECO:0007669"/>
    <property type="project" value="UniProtKB-KW"/>
</dbReference>
<dbReference type="InterPro" id="IPR041492">
    <property type="entry name" value="HAD_2"/>
</dbReference>
<keyword evidence="4" id="KW-0460">Magnesium</keyword>
<dbReference type="EMBL" id="QMHM01000010">
    <property type="protein sequence ID" value="RAV78856.1"/>
    <property type="molecule type" value="Genomic_DNA"/>
</dbReference>
<keyword evidence="3" id="KW-0479">Metal-binding</keyword>
<dbReference type="CDD" id="cd07505">
    <property type="entry name" value="HAD_BPGM-like"/>
    <property type="match status" value="1"/>
</dbReference>
<dbReference type="InterPro" id="IPR036412">
    <property type="entry name" value="HAD-like_sf"/>
</dbReference>
<comment type="cofactor">
    <cofactor evidence="1">
        <name>Mg(2+)</name>
        <dbReference type="ChEBI" id="CHEBI:18420"/>
    </cofactor>
</comment>
<evidence type="ECO:0000256" key="1">
    <source>
        <dbReference type="ARBA" id="ARBA00001946"/>
    </source>
</evidence>
<dbReference type="InterPro" id="IPR023198">
    <property type="entry name" value="PGP-like_dom2"/>
</dbReference>
<accession>A0A178HEJ3</accession>
<dbReference type="AlphaFoldDB" id="A0A178HEJ3"/>
<dbReference type="RefSeq" id="WP_064293125.1">
    <property type="nucleotide sequence ID" value="NZ_JASOKO010000010.1"/>
</dbReference>
<comment type="similarity">
    <text evidence="2">Belongs to the HAD-like hydrolase superfamily. CbbY/CbbZ/Gph/YieH family.</text>
</comment>
<dbReference type="PANTHER" id="PTHR46193:SF18">
    <property type="entry name" value="HEXITOL PHOSPHATASE B"/>
    <property type="match status" value="1"/>
</dbReference>
<evidence type="ECO:0000313" key="6">
    <source>
        <dbReference type="EMBL" id="RAV78856.1"/>
    </source>
</evidence>
<evidence type="ECO:0000256" key="4">
    <source>
        <dbReference type="ARBA" id="ARBA00022842"/>
    </source>
</evidence>
<evidence type="ECO:0000256" key="2">
    <source>
        <dbReference type="ARBA" id="ARBA00006171"/>
    </source>
</evidence>
<dbReference type="InterPro" id="IPR006439">
    <property type="entry name" value="HAD-SF_hydro_IA"/>
</dbReference>
<sequence length="215" mass="23403">MKSVVIFDMDGTLIDTESVYLKAYQEVFQARGIEFTDQEYIDQHAGRTAAACLQALVEKTGSQDLAKTLFDEAEQRFVEIEAESGIDNKAGLLETLEALKDMEVTIHVASSSNHSEVISRLKGAGISSYIDGFTSGDEVTHSKPHPEIFLKALEKTGQSKDDALIIEDSVAGVEAGYRSGIDTIMVPDLVAASEKNKAQALAIVDRLDDILTYVK</sequence>
<dbReference type="SFLD" id="SFLDS00003">
    <property type="entry name" value="Haloacid_Dehalogenase"/>
    <property type="match status" value="1"/>
</dbReference>
<evidence type="ECO:0000256" key="3">
    <source>
        <dbReference type="ARBA" id="ARBA00022723"/>
    </source>
</evidence>
<organism evidence="6 7">
    <name type="scientific">Aerococcus urinae</name>
    <dbReference type="NCBI Taxonomy" id="1376"/>
    <lineage>
        <taxon>Bacteria</taxon>
        <taxon>Bacillati</taxon>
        <taxon>Bacillota</taxon>
        <taxon>Bacilli</taxon>
        <taxon>Lactobacillales</taxon>
        <taxon>Aerococcaceae</taxon>
        <taxon>Aerococcus</taxon>
    </lineage>
</organism>
<dbReference type="SUPFAM" id="SSF56784">
    <property type="entry name" value="HAD-like"/>
    <property type="match status" value="1"/>
</dbReference>
<dbReference type="Gene3D" id="1.10.150.240">
    <property type="entry name" value="Putative phosphatase, domain 2"/>
    <property type="match status" value="1"/>
</dbReference>
<name>A0A178HEJ3_9LACT</name>
<dbReference type="SFLD" id="SFLDG01135">
    <property type="entry name" value="C1.5.6:_HAD__Beta-PGM__Phospha"/>
    <property type="match status" value="1"/>
</dbReference>
<dbReference type="InterPro" id="IPR023214">
    <property type="entry name" value="HAD_sf"/>
</dbReference>
<dbReference type="GeneID" id="86971369"/>
<reference evidence="6 7" key="1">
    <citation type="submission" date="2018-04" db="EMBL/GenBank/DDBJ databases">
        <title>Aerococcus urinae genomes.</title>
        <authorList>
            <person name="Hilt E."/>
            <person name="Gilbert N.M."/>
            <person name="Thomas-White K."/>
            <person name="Putonti C."/>
            <person name="Lewis A.L."/>
            <person name="Visck K.L."/>
            <person name="Wolfe A.J."/>
        </authorList>
    </citation>
    <scope>NUCLEOTIDE SEQUENCE [LARGE SCALE GENOMIC DNA]</scope>
    <source>
        <strain evidence="6 7">UMB7480</strain>
    </source>
</reference>